<accession>A0A4Y2KB93</accession>
<name>A0A4Y2KB93_ARAVE</name>
<proteinExistence type="predicted"/>
<evidence type="ECO:0000313" key="3">
    <source>
        <dbReference type="Proteomes" id="UP000499080"/>
    </source>
</evidence>
<sequence>MEEDSGFRDMAGDFSAAFHE</sequence>
<evidence type="ECO:0000256" key="1">
    <source>
        <dbReference type="SAM" id="MobiDB-lite"/>
    </source>
</evidence>
<feature type="region of interest" description="Disordered" evidence="1">
    <location>
        <begin position="1"/>
        <end position="20"/>
    </location>
</feature>
<protein>
    <submittedName>
        <fullName evidence="2">Uncharacterized protein</fullName>
    </submittedName>
</protein>
<dbReference type="AlphaFoldDB" id="A0A4Y2KB93"/>
<feature type="non-terminal residue" evidence="2">
    <location>
        <position position="20"/>
    </location>
</feature>
<dbReference type="Proteomes" id="UP000499080">
    <property type="component" value="Unassembled WGS sequence"/>
</dbReference>
<keyword evidence="3" id="KW-1185">Reference proteome</keyword>
<evidence type="ECO:0000313" key="2">
    <source>
        <dbReference type="EMBL" id="GBM98985.1"/>
    </source>
</evidence>
<feature type="compositionally biased region" description="Basic and acidic residues" evidence="1">
    <location>
        <begin position="1"/>
        <end position="11"/>
    </location>
</feature>
<organism evidence="2 3">
    <name type="scientific">Araneus ventricosus</name>
    <name type="common">Orbweaver spider</name>
    <name type="synonym">Epeira ventricosa</name>
    <dbReference type="NCBI Taxonomy" id="182803"/>
    <lineage>
        <taxon>Eukaryota</taxon>
        <taxon>Metazoa</taxon>
        <taxon>Ecdysozoa</taxon>
        <taxon>Arthropoda</taxon>
        <taxon>Chelicerata</taxon>
        <taxon>Arachnida</taxon>
        <taxon>Araneae</taxon>
        <taxon>Araneomorphae</taxon>
        <taxon>Entelegynae</taxon>
        <taxon>Araneoidea</taxon>
        <taxon>Araneidae</taxon>
        <taxon>Araneus</taxon>
    </lineage>
</organism>
<comment type="caution">
    <text evidence="2">The sequence shown here is derived from an EMBL/GenBank/DDBJ whole genome shotgun (WGS) entry which is preliminary data.</text>
</comment>
<dbReference type="EMBL" id="BGPR01113755">
    <property type="protein sequence ID" value="GBM98985.1"/>
    <property type="molecule type" value="Genomic_DNA"/>
</dbReference>
<gene>
    <name evidence="2" type="ORF">AVEN_136808_1</name>
</gene>
<reference evidence="2 3" key="1">
    <citation type="journal article" date="2019" name="Sci. Rep.">
        <title>Orb-weaving spider Araneus ventricosus genome elucidates the spidroin gene catalogue.</title>
        <authorList>
            <person name="Kono N."/>
            <person name="Nakamura H."/>
            <person name="Ohtoshi R."/>
            <person name="Moran D.A.P."/>
            <person name="Shinohara A."/>
            <person name="Yoshida Y."/>
            <person name="Fujiwara M."/>
            <person name="Mori M."/>
            <person name="Tomita M."/>
            <person name="Arakawa K."/>
        </authorList>
    </citation>
    <scope>NUCLEOTIDE SEQUENCE [LARGE SCALE GENOMIC DNA]</scope>
</reference>